<feature type="domain" description="HTH hxlR-type" evidence="4">
    <location>
        <begin position="21"/>
        <end position="119"/>
    </location>
</feature>
<dbReference type="InterPro" id="IPR036390">
    <property type="entry name" value="WH_DNA-bd_sf"/>
</dbReference>
<dbReference type="GO" id="GO:0003677">
    <property type="term" value="F:DNA binding"/>
    <property type="evidence" value="ECO:0007669"/>
    <property type="project" value="UniProtKB-KW"/>
</dbReference>
<accession>A0A516GSV9</accession>
<dbReference type="AlphaFoldDB" id="A0A516GSV9"/>
<keyword evidence="2" id="KW-0238">DNA-binding</keyword>
<reference evidence="5 6" key="1">
    <citation type="submission" date="2019-07" db="EMBL/GenBank/DDBJ databases">
        <title>Genome sequencing for Formosa sp. PS13.</title>
        <authorList>
            <person name="Park S.-J."/>
        </authorList>
    </citation>
    <scope>NUCLEOTIDE SEQUENCE [LARGE SCALE GENOMIC DNA]</scope>
    <source>
        <strain evidence="5 6">PS13</strain>
    </source>
</reference>
<dbReference type="Gene3D" id="1.10.10.10">
    <property type="entry name" value="Winged helix-like DNA-binding domain superfamily/Winged helix DNA-binding domain"/>
    <property type="match status" value="1"/>
</dbReference>
<gene>
    <name evidence="5" type="ORF">FNB79_11635</name>
</gene>
<sequence length="120" mass="13737">MSKLLIINNIKYNFLIKEINCPLNYTMNLIGTKWKPLILFHLLEGDLRSGILQKHIEGISNKMFTQTVRELEKDGLISRTVYPVVPPKVEYGLTPRGKSLEVILKHLDAWGANDAKLHKV</sequence>
<dbReference type="InterPro" id="IPR002577">
    <property type="entry name" value="HTH_HxlR"/>
</dbReference>
<dbReference type="PANTHER" id="PTHR33204">
    <property type="entry name" value="TRANSCRIPTIONAL REGULATOR, MARR FAMILY"/>
    <property type="match status" value="1"/>
</dbReference>
<dbReference type="PROSITE" id="PS51118">
    <property type="entry name" value="HTH_HXLR"/>
    <property type="match status" value="1"/>
</dbReference>
<dbReference type="Pfam" id="PF01638">
    <property type="entry name" value="HxlR"/>
    <property type="match status" value="1"/>
</dbReference>
<proteinExistence type="predicted"/>
<evidence type="ECO:0000256" key="3">
    <source>
        <dbReference type="ARBA" id="ARBA00023163"/>
    </source>
</evidence>
<keyword evidence="3" id="KW-0804">Transcription</keyword>
<protein>
    <submittedName>
        <fullName evidence="5">Helix-turn-helix transcriptional regulator</fullName>
    </submittedName>
</protein>
<evidence type="ECO:0000313" key="5">
    <source>
        <dbReference type="EMBL" id="QDO94588.1"/>
    </source>
</evidence>
<dbReference type="OrthoDB" id="9797599at2"/>
<evidence type="ECO:0000256" key="1">
    <source>
        <dbReference type="ARBA" id="ARBA00023015"/>
    </source>
</evidence>
<dbReference type="SUPFAM" id="SSF46785">
    <property type="entry name" value="Winged helix' DNA-binding domain"/>
    <property type="match status" value="1"/>
</dbReference>
<organism evidence="5 6">
    <name type="scientific">Formosa sediminum</name>
    <dbReference type="NCBI Taxonomy" id="2594004"/>
    <lineage>
        <taxon>Bacteria</taxon>
        <taxon>Pseudomonadati</taxon>
        <taxon>Bacteroidota</taxon>
        <taxon>Flavobacteriia</taxon>
        <taxon>Flavobacteriales</taxon>
        <taxon>Flavobacteriaceae</taxon>
        <taxon>Formosa</taxon>
    </lineage>
</organism>
<dbReference type="EMBL" id="CP041637">
    <property type="protein sequence ID" value="QDO94588.1"/>
    <property type="molecule type" value="Genomic_DNA"/>
</dbReference>
<dbReference type="KEGG" id="fop:FNB79_11635"/>
<dbReference type="InterPro" id="IPR036388">
    <property type="entry name" value="WH-like_DNA-bd_sf"/>
</dbReference>
<keyword evidence="1" id="KW-0805">Transcription regulation</keyword>
<evidence type="ECO:0000313" key="6">
    <source>
        <dbReference type="Proteomes" id="UP000319209"/>
    </source>
</evidence>
<dbReference type="RefSeq" id="WP_143381472.1">
    <property type="nucleotide sequence ID" value="NZ_CP041637.1"/>
</dbReference>
<dbReference type="Proteomes" id="UP000319209">
    <property type="component" value="Chromosome"/>
</dbReference>
<keyword evidence="6" id="KW-1185">Reference proteome</keyword>
<name>A0A516GSV9_9FLAO</name>
<evidence type="ECO:0000256" key="2">
    <source>
        <dbReference type="ARBA" id="ARBA00023125"/>
    </source>
</evidence>
<evidence type="ECO:0000259" key="4">
    <source>
        <dbReference type="PROSITE" id="PS51118"/>
    </source>
</evidence>